<feature type="transmembrane region" description="Helical" evidence="5">
    <location>
        <begin position="313"/>
        <end position="334"/>
    </location>
</feature>
<dbReference type="GO" id="GO:0005886">
    <property type="term" value="C:plasma membrane"/>
    <property type="evidence" value="ECO:0007669"/>
    <property type="project" value="UniProtKB-SubCell"/>
</dbReference>
<dbReference type="GO" id="GO:0042773">
    <property type="term" value="P:ATP synthesis coupled electron transport"/>
    <property type="evidence" value="ECO:0007669"/>
    <property type="project" value="InterPro"/>
</dbReference>
<dbReference type="Proteomes" id="UP000199643">
    <property type="component" value="Unassembled WGS sequence"/>
</dbReference>
<feature type="transmembrane region" description="Helical" evidence="5">
    <location>
        <begin position="258"/>
        <end position="279"/>
    </location>
</feature>
<keyword evidence="5" id="KW-0520">NAD</keyword>
<evidence type="ECO:0000256" key="2">
    <source>
        <dbReference type="ARBA" id="ARBA00022692"/>
    </source>
</evidence>
<dbReference type="GO" id="GO:0048038">
    <property type="term" value="F:quinone binding"/>
    <property type="evidence" value="ECO:0007669"/>
    <property type="project" value="UniProtKB-KW"/>
</dbReference>
<sequence length="457" mass="50126">MNIIITISITAFIVLYAGLFKANKALLPLTVIGLLTALGFTFSAWNVNAVHFGMMQTDNFALAFSGICIVGTLLIFLLTQNYFHAKSDNIAEYYTLILFALAGMIMMVSYKNMAMLFVGLEIMSVSLYILAGIRKKDFASNEASLKYFLMGAFSTGFLLFGITLIYGATGSFDLDKIQAYLVNNSQTISPIFYPGVILMMIGLSFKVGAAPFHFWTPDVYEGSPSLITTFMSTVVKTAGFAAFLRLFADAFAPLHDFWVAPLMVIVCLTLFIGNVTALFQKNFKRMLAYSSISHAGYLLFSLIVLTKNSGNNVLVYAAAYTFASIIAFAVLILVKQKTGSDSFESFNGLAKRNPFIALCLTVAMLSLAGIPLTAGFIGKYLMFLNVMTEYKTLLVAFAILNALVGFYYYFRVIVAMWFKDGAETELSAPAQYKVVLLVSVAITLVLGIYPAIILNLI</sequence>
<reference evidence="9" key="1">
    <citation type="submission" date="2016-10" db="EMBL/GenBank/DDBJ databases">
        <authorList>
            <person name="Varghese N."/>
            <person name="Submissions S."/>
        </authorList>
    </citation>
    <scope>NUCLEOTIDE SEQUENCE [LARGE SCALE GENOMIC DNA]</scope>
    <source>
        <strain evidence="9">DSM 17933</strain>
    </source>
</reference>
<feature type="transmembrane region" description="Helical" evidence="5">
    <location>
        <begin position="191"/>
        <end position="214"/>
    </location>
</feature>
<feature type="transmembrane region" description="Helical" evidence="5">
    <location>
        <begin position="434"/>
        <end position="454"/>
    </location>
</feature>
<feature type="transmembrane region" description="Helical" evidence="5">
    <location>
        <begin position="355"/>
        <end position="378"/>
    </location>
</feature>
<keyword evidence="4 5" id="KW-0472">Membrane</keyword>
<comment type="catalytic activity">
    <reaction evidence="5">
        <text>a quinone + NADH + 5 H(+)(in) = a quinol + NAD(+) + 4 H(+)(out)</text>
        <dbReference type="Rhea" id="RHEA:57888"/>
        <dbReference type="ChEBI" id="CHEBI:15378"/>
        <dbReference type="ChEBI" id="CHEBI:24646"/>
        <dbReference type="ChEBI" id="CHEBI:57540"/>
        <dbReference type="ChEBI" id="CHEBI:57945"/>
        <dbReference type="ChEBI" id="CHEBI:132124"/>
    </reaction>
</comment>
<comment type="function">
    <text evidence="5">NDH-1 shuttles electrons from NADH, via FMN and iron-sulfur (Fe-S) centers, to quinones in the respiratory chain. The immediate electron acceptor for the enzyme in this species is believed to be a menaquinone. Couples the redox reaction to proton translocation (for every two electrons transferred, four hydrogen ions are translocated across the cytoplasmic membrane), and thus conserves the redox energy in a proton gradient.</text>
</comment>
<accession>A0A1G8DE80</accession>
<keyword evidence="5" id="KW-0813">Transport</keyword>
<organism evidence="8 9">
    <name type="scientific">Pedobacter terrae</name>
    <dbReference type="NCBI Taxonomy" id="405671"/>
    <lineage>
        <taxon>Bacteria</taxon>
        <taxon>Pseudomonadati</taxon>
        <taxon>Bacteroidota</taxon>
        <taxon>Sphingobacteriia</taxon>
        <taxon>Sphingobacteriales</taxon>
        <taxon>Sphingobacteriaceae</taxon>
        <taxon>Pedobacter</taxon>
    </lineage>
</organism>
<dbReference type="OrthoDB" id="9811718at2"/>
<name>A0A1G8DE80_9SPHI</name>
<comment type="similarity">
    <text evidence="5">Belongs to the complex I subunit 2 family.</text>
</comment>
<dbReference type="EMBL" id="FNCH01000029">
    <property type="protein sequence ID" value="SDH56015.1"/>
    <property type="molecule type" value="Genomic_DNA"/>
</dbReference>
<feature type="transmembrane region" description="Helical" evidence="5">
    <location>
        <begin position="390"/>
        <end position="410"/>
    </location>
</feature>
<dbReference type="AlphaFoldDB" id="A0A1G8DE80"/>
<feature type="transmembrane region" description="Helical" evidence="5">
    <location>
        <begin position="59"/>
        <end position="78"/>
    </location>
</feature>
<dbReference type="RefSeq" id="WP_090504245.1">
    <property type="nucleotide sequence ID" value="NZ_FNCH01000029.1"/>
</dbReference>
<keyword evidence="5" id="KW-1278">Translocase</keyword>
<dbReference type="GO" id="GO:0012505">
    <property type="term" value="C:endomembrane system"/>
    <property type="evidence" value="ECO:0007669"/>
    <property type="project" value="UniProtKB-SubCell"/>
</dbReference>
<dbReference type="HAMAP" id="MF_00445">
    <property type="entry name" value="NDH1_NuoN_1"/>
    <property type="match status" value="1"/>
</dbReference>
<keyword evidence="2 5" id="KW-0812">Transmembrane</keyword>
<evidence type="ECO:0000256" key="6">
    <source>
        <dbReference type="RuleBase" id="RU000320"/>
    </source>
</evidence>
<keyword evidence="5" id="KW-1003">Cell membrane</keyword>
<feature type="transmembrane region" description="Helical" evidence="5">
    <location>
        <begin position="145"/>
        <end position="166"/>
    </location>
</feature>
<dbReference type="NCBIfam" id="TIGR01770">
    <property type="entry name" value="NDH_I_N"/>
    <property type="match status" value="1"/>
</dbReference>
<dbReference type="GO" id="GO:0050136">
    <property type="term" value="F:NADH dehydrogenase (quinone) (non-electrogenic) activity"/>
    <property type="evidence" value="ECO:0007669"/>
    <property type="project" value="UniProtKB-UniRule"/>
</dbReference>
<evidence type="ECO:0000256" key="3">
    <source>
        <dbReference type="ARBA" id="ARBA00022989"/>
    </source>
</evidence>
<dbReference type="EC" id="7.1.1.-" evidence="5"/>
<feature type="domain" description="NADH:quinone oxidoreductase/Mrp antiporter transmembrane" evidence="7">
    <location>
        <begin position="112"/>
        <end position="401"/>
    </location>
</feature>
<feature type="transmembrane region" description="Helical" evidence="5">
    <location>
        <begin position="286"/>
        <end position="307"/>
    </location>
</feature>
<dbReference type="STRING" id="405671.SAMN05421827_12911"/>
<keyword evidence="5" id="KW-0874">Quinone</keyword>
<gene>
    <name evidence="5" type="primary">nuoN</name>
    <name evidence="8" type="ORF">SAMN05421827_12911</name>
</gene>
<feature type="transmembrane region" description="Helical" evidence="5">
    <location>
        <begin position="90"/>
        <end position="108"/>
    </location>
</feature>
<evidence type="ECO:0000256" key="4">
    <source>
        <dbReference type="ARBA" id="ARBA00023136"/>
    </source>
</evidence>
<feature type="transmembrane region" description="Helical" evidence="5">
    <location>
        <begin position="25"/>
        <end position="47"/>
    </location>
</feature>
<dbReference type="InterPro" id="IPR001750">
    <property type="entry name" value="ND/Mrp_TM"/>
</dbReference>
<keyword evidence="3 5" id="KW-1133">Transmembrane helix</keyword>
<keyword evidence="9" id="KW-1185">Reference proteome</keyword>
<evidence type="ECO:0000313" key="9">
    <source>
        <dbReference type="Proteomes" id="UP000199643"/>
    </source>
</evidence>
<dbReference type="PANTHER" id="PTHR22773">
    <property type="entry name" value="NADH DEHYDROGENASE"/>
    <property type="match status" value="1"/>
</dbReference>
<dbReference type="GO" id="GO:0008137">
    <property type="term" value="F:NADH dehydrogenase (ubiquinone) activity"/>
    <property type="evidence" value="ECO:0007669"/>
    <property type="project" value="InterPro"/>
</dbReference>
<comment type="subunit">
    <text evidence="5">NDH-1 is composed of 14 different subunits. Subunits NuoA, H, J, K, L, M, N constitute the membrane sector of the complex.</text>
</comment>
<comment type="subcellular location">
    <subcellularLocation>
        <location evidence="5">Cell membrane</location>
        <topology evidence="5">Multi-pass membrane protein</topology>
    </subcellularLocation>
    <subcellularLocation>
        <location evidence="1">Endomembrane system</location>
        <topology evidence="1">Multi-pass membrane protein</topology>
    </subcellularLocation>
    <subcellularLocation>
        <location evidence="6">Membrane</location>
        <topology evidence="6">Multi-pass membrane protein</topology>
    </subcellularLocation>
</comment>
<evidence type="ECO:0000313" key="8">
    <source>
        <dbReference type="EMBL" id="SDH56015.1"/>
    </source>
</evidence>
<evidence type="ECO:0000259" key="7">
    <source>
        <dbReference type="Pfam" id="PF00361"/>
    </source>
</evidence>
<dbReference type="Pfam" id="PF00361">
    <property type="entry name" value="Proton_antipo_M"/>
    <property type="match status" value="1"/>
</dbReference>
<dbReference type="InterPro" id="IPR010096">
    <property type="entry name" value="NADH-Q_OxRdtase_suN/2"/>
</dbReference>
<evidence type="ECO:0000256" key="1">
    <source>
        <dbReference type="ARBA" id="ARBA00004127"/>
    </source>
</evidence>
<evidence type="ECO:0000256" key="5">
    <source>
        <dbReference type="HAMAP-Rule" id="MF_00445"/>
    </source>
</evidence>
<feature type="transmembrane region" description="Helical" evidence="5">
    <location>
        <begin position="114"/>
        <end position="133"/>
    </location>
</feature>
<proteinExistence type="inferred from homology"/>
<protein>
    <recommendedName>
        <fullName evidence="5">NADH-quinone oxidoreductase subunit N</fullName>
        <ecNumber evidence="5">7.1.1.-</ecNumber>
    </recommendedName>
    <alternativeName>
        <fullName evidence="5">NADH dehydrogenase I subunit N</fullName>
    </alternativeName>
    <alternativeName>
        <fullName evidence="5">NDH-1 subunit N</fullName>
    </alternativeName>
</protein>